<evidence type="ECO:0000313" key="1">
    <source>
        <dbReference type="EMBL" id="KAJ7015620.1"/>
    </source>
</evidence>
<organism evidence="1 2">
    <name type="scientific">Populus alba x Populus x berolinensis</name>
    <dbReference type="NCBI Taxonomy" id="444605"/>
    <lineage>
        <taxon>Eukaryota</taxon>
        <taxon>Viridiplantae</taxon>
        <taxon>Streptophyta</taxon>
        <taxon>Embryophyta</taxon>
        <taxon>Tracheophyta</taxon>
        <taxon>Spermatophyta</taxon>
        <taxon>Magnoliopsida</taxon>
        <taxon>eudicotyledons</taxon>
        <taxon>Gunneridae</taxon>
        <taxon>Pentapetalae</taxon>
        <taxon>rosids</taxon>
        <taxon>fabids</taxon>
        <taxon>Malpighiales</taxon>
        <taxon>Salicaceae</taxon>
        <taxon>Saliceae</taxon>
        <taxon>Populus</taxon>
    </lineage>
</organism>
<proteinExistence type="predicted"/>
<keyword evidence="2" id="KW-1185">Reference proteome</keyword>
<gene>
    <name evidence="1" type="ORF">NC653_004809</name>
</gene>
<reference evidence="1 2" key="1">
    <citation type="journal article" date="2023" name="Mol. Ecol. Resour.">
        <title>Chromosome-level genome assembly of a triploid poplar Populus alba 'Berolinensis'.</title>
        <authorList>
            <person name="Chen S."/>
            <person name="Yu Y."/>
            <person name="Wang X."/>
            <person name="Wang S."/>
            <person name="Zhang T."/>
            <person name="Zhou Y."/>
            <person name="He R."/>
            <person name="Meng N."/>
            <person name="Wang Y."/>
            <person name="Liu W."/>
            <person name="Liu Z."/>
            <person name="Liu J."/>
            <person name="Guo Q."/>
            <person name="Huang H."/>
            <person name="Sederoff R.R."/>
            <person name="Wang G."/>
            <person name="Qu G."/>
            <person name="Chen S."/>
        </authorList>
    </citation>
    <scope>NUCLEOTIDE SEQUENCE [LARGE SCALE GENOMIC DNA]</scope>
    <source>
        <strain evidence="1">SC-2020</strain>
    </source>
</reference>
<sequence length="36" mass="4140">MSLMDGKNVRSPKLKRVPTELIVSSIIQKRELKRST</sequence>
<dbReference type="Proteomes" id="UP001164929">
    <property type="component" value="Chromosome 1"/>
</dbReference>
<accession>A0AAD6WKE1</accession>
<name>A0AAD6WKE1_9ROSI</name>
<evidence type="ECO:0000313" key="2">
    <source>
        <dbReference type="Proteomes" id="UP001164929"/>
    </source>
</evidence>
<dbReference type="EMBL" id="JAQIZT010000001">
    <property type="protein sequence ID" value="KAJ7015620.1"/>
    <property type="molecule type" value="Genomic_DNA"/>
</dbReference>
<protein>
    <submittedName>
        <fullName evidence="1">Uncharacterized protein</fullName>
    </submittedName>
</protein>
<comment type="caution">
    <text evidence="1">The sequence shown here is derived from an EMBL/GenBank/DDBJ whole genome shotgun (WGS) entry which is preliminary data.</text>
</comment>
<dbReference type="AlphaFoldDB" id="A0AAD6WKE1"/>